<dbReference type="Proteomes" id="UP000245880">
    <property type="component" value="Unassembled WGS sequence"/>
</dbReference>
<sequence length="824" mass="88118">MKITPKNVKKMQLCLVVLAMCMSYYGMALAPTTYDCDCAGNLLQNASFESTASWQKGESTSFSVDNAYNVCGNKNGLISGSGFVYQKVQVSAGSKVNFSIYGGTHDTRYDHIIFLTFLDSGGTKIESSQNKEVHMDYDVGSQRALRKYAIEATAPAGTKYVKVLMYSSGNYFKMDAACLTATAAEPAECTSCAGNLLGNDGSFESGNTSGWYTDGKSFSASKTYAVCGQYGAVFQGPGSFWKRIPMSDLAGRTVSLSIWGAKHQNSGQKFFLIFQDADQKTIGTQKKVDITRVFDVQPTGLDKYDLQAVAPAGAKFIVIGGESTGDYIKVDAACVTISPSVVCNNCYNNLLGDGGGFEAGNTNGWTVTSGSFSASTTYAVCGNYGAAYGGSGSFYKDIPVNSMEGRTVSLKAWGAYHNSKGQKFFVTFLNASKSAIGQPVTVAIDKVYDDSPKGLNEYNLSAVAPSGAEYIRVGGTTTGDYIKVDALCLTITEPLECTSCTGNLVTDNPGFEGNNTTGWTSTGGTFAANSSYAACGSYSGVLSGAGTFTKLVHVPGASGNGFELKVWAAYDIARNQKISLGFLNSSKGSLSEEVRVSVDKAYAAAPVGLKLYTLRGNAPAGTEYISIKGSSDGDLLIIDAICLTQSGPPLPVTLVRFDAMPENSEVQLNWATTSESQSNFFEIQRSVDGKDWMALGERSAQGTSTAMVNYDFTDPKPISGKSLYRLKMVDMDGTFAYSRLVSVSLNREMQYAVYPNPTSDHVTVEAQERISKVELINTGGRIVYSARPTVSNQVDLRSLPQDTYLMRITTSAGEVVIKRIRVVH</sequence>
<comment type="caution">
    <text evidence="3">The sequence shown here is derived from an EMBL/GenBank/DDBJ whole genome shotgun (WGS) entry which is preliminary data.</text>
</comment>
<name>A0A316B3T3_9BACT</name>
<dbReference type="NCBIfam" id="TIGR04183">
    <property type="entry name" value="Por_Secre_tail"/>
    <property type="match status" value="1"/>
</dbReference>
<feature type="chain" id="PRO_5016337455" evidence="1">
    <location>
        <begin position="31"/>
        <end position="824"/>
    </location>
</feature>
<dbReference type="Pfam" id="PF18962">
    <property type="entry name" value="Por_Secre_tail"/>
    <property type="match status" value="1"/>
</dbReference>
<dbReference type="EMBL" id="QGDT01000008">
    <property type="protein sequence ID" value="PWJ57227.1"/>
    <property type="molecule type" value="Genomic_DNA"/>
</dbReference>
<keyword evidence="4" id="KW-1185">Reference proteome</keyword>
<accession>A0A316B3T3</accession>
<reference evidence="3 4" key="1">
    <citation type="submission" date="2018-03" db="EMBL/GenBank/DDBJ databases">
        <title>Genomic Encyclopedia of Archaeal and Bacterial Type Strains, Phase II (KMG-II): from individual species to whole genera.</title>
        <authorList>
            <person name="Goeker M."/>
        </authorList>
    </citation>
    <scope>NUCLEOTIDE SEQUENCE [LARGE SCALE GENOMIC DNA]</scope>
    <source>
        <strain evidence="3 4">DSM 100346</strain>
    </source>
</reference>
<dbReference type="AlphaFoldDB" id="A0A316B3T3"/>
<evidence type="ECO:0000259" key="2">
    <source>
        <dbReference type="Pfam" id="PF18962"/>
    </source>
</evidence>
<evidence type="ECO:0000313" key="4">
    <source>
        <dbReference type="Proteomes" id="UP000245880"/>
    </source>
</evidence>
<feature type="signal peptide" evidence="1">
    <location>
        <begin position="1"/>
        <end position="30"/>
    </location>
</feature>
<keyword evidence="1" id="KW-0732">Signal</keyword>
<dbReference type="InterPro" id="IPR026444">
    <property type="entry name" value="Secre_tail"/>
</dbReference>
<proteinExistence type="predicted"/>
<evidence type="ECO:0000256" key="1">
    <source>
        <dbReference type="SAM" id="SignalP"/>
    </source>
</evidence>
<dbReference type="Gene3D" id="2.60.120.260">
    <property type="entry name" value="Galactose-binding domain-like"/>
    <property type="match status" value="4"/>
</dbReference>
<organism evidence="3 4">
    <name type="scientific">Dyadobacter jejuensis</name>
    <dbReference type="NCBI Taxonomy" id="1082580"/>
    <lineage>
        <taxon>Bacteria</taxon>
        <taxon>Pseudomonadati</taxon>
        <taxon>Bacteroidota</taxon>
        <taxon>Cytophagia</taxon>
        <taxon>Cytophagales</taxon>
        <taxon>Spirosomataceae</taxon>
        <taxon>Dyadobacter</taxon>
    </lineage>
</organism>
<protein>
    <submittedName>
        <fullName evidence="3">Putative secreted protein (Por secretion system target)</fullName>
    </submittedName>
</protein>
<evidence type="ECO:0000313" key="3">
    <source>
        <dbReference type="EMBL" id="PWJ57227.1"/>
    </source>
</evidence>
<gene>
    <name evidence="3" type="ORF">CLV98_108147</name>
</gene>
<feature type="domain" description="Secretion system C-terminal sorting" evidence="2">
    <location>
        <begin position="753"/>
        <end position="820"/>
    </location>
</feature>